<evidence type="ECO:0000313" key="3">
    <source>
        <dbReference type="Proteomes" id="UP000260644"/>
    </source>
</evidence>
<dbReference type="EMBL" id="QPMM01000017">
    <property type="protein sequence ID" value="RFS19024.1"/>
    <property type="molecule type" value="Genomic_DNA"/>
</dbReference>
<evidence type="ECO:0000256" key="1">
    <source>
        <dbReference type="SAM" id="Phobius"/>
    </source>
</evidence>
<dbReference type="RefSeq" id="WP_116978702.1">
    <property type="nucleotide sequence ID" value="NZ_QPMM01000017.1"/>
</dbReference>
<dbReference type="OrthoDB" id="677960at2"/>
<comment type="caution">
    <text evidence="2">The sequence shown here is derived from an EMBL/GenBank/DDBJ whole genome shotgun (WGS) entry which is preliminary data.</text>
</comment>
<keyword evidence="1" id="KW-1133">Transmembrane helix</keyword>
<proteinExistence type="predicted"/>
<reference evidence="2 3" key="1">
    <citation type="submission" date="2018-07" db="EMBL/GenBank/DDBJ databases">
        <title>Chitinophaga K2CV101002-2 sp. nov., isolated from a monsoon evergreen broad-leaved forest soil.</title>
        <authorList>
            <person name="Lv Y."/>
        </authorList>
    </citation>
    <scope>NUCLEOTIDE SEQUENCE [LARGE SCALE GENOMIC DNA]</scope>
    <source>
        <strain evidence="2 3">GDMCC 1.1288</strain>
    </source>
</reference>
<protein>
    <submittedName>
        <fullName evidence="2">Uncharacterized protein</fullName>
    </submittedName>
</protein>
<organism evidence="2 3">
    <name type="scientific">Chitinophaga silvatica</name>
    <dbReference type="NCBI Taxonomy" id="2282649"/>
    <lineage>
        <taxon>Bacteria</taxon>
        <taxon>Pseudomonadati</taxon>
        <taxon>Bacteroidota</taxon>
        <taxon>Chitinophagia</taxon>
        <taxon>Chitinophagales</taxon>
        <taxon>Chitinophagaceae</taxon>
        <taxon>Chitinophaga</taxon>
    </lineage>
</organism>
<evidence type="ECO:0000313" key="2">
    <source>
        <dbReference type="EMBL" id="RFS19024.1"/>
    </source>
</evidence>
<feature type="transmembrane region" description="Helical" evidence="1">
    <location>
        <begin position="32"/>
        <end position="57"/>
    </location>
</feature>
<keyword evidence="1" id="KW-0812">Transmembrane</keyword>
<accession>A0A3E1Y2Z7</accession>
<name>A0A3E1Y2Z7_9BACT</name>
<dbReference type="Proteomes" id="UP000260644">
    <property type="component" value="Unassembled WGS sequence"/>
</dbReference>
<sequence length="87" mass="9128">MSSFAKKVLIFILIPLGVLGLCSMFGRNGEGFLTGLAFIGFLLIGYFFASVVMFIANRNEIAKALLLATGIILLVGLSICGIILGGS</sequence>
<gene>
    <name evidence="2" type="ORF">DVR12_25835</name>
</gene>
<keyword evidence="1" id="KW-0472">Membrane</keyword>
<keyword evidence="3" id="KW-1185">Reference proteome</keyword>
<feature type="transmembrane region" description="Helical" evidence="1">
    <location>
        <begin position="7"/>
        <end position="26"/>
    </location>
</feature>
<feature type="transmembrane region" description="Helical" evidence="1">
    <location>
        <begin position="64"/>
        <end position="84"/>
    </location>
</feature>
<dbReference type="AlphaFoldDB" id="A0A3E1Y2Z7"/>